<name>A0A8S3TKN4_MYTED</name>
<proteinExistence type="predicted"/>
<gene>
    <name evidence="1" type="ORF">MEDL_46766</name>
</gene>
<evidence type="ECO:0000313" key="1">
    <source>
        <dbReference type="EMBL" id="CAG2234159.1"/>
    </source>
</evidence>
<dbReference type="OrthoDB" id="6091489at2759"/>
<protein>
    <recommendedName>
        <fullName evidence="3">C-type lectin domain-containing protein</fullName>
    </recommendedName>
</protein>
<sequence length="165" mass="19120">MWEACTRREAVDSCLALNYSLIHVTPNIKEMMGGSWQYLNDNITIEFWANNSPDSNRPFGQMQYDNFPSNYDPSDLCIKIVYEVRHTRFGWVSVDCENQTAKAGTCCNQGLLFEVRYKALLVLKKTNWYTADHICKEEGGTLFNNHNRIMNLELSFAGTPWMEQK</sequence>
<comment type="caution">
    <text evidence="1">The sequence shown here is derived from an EMBL/GenBank/DDBJ whole genome shotgun (WGS) entry which is preliminary data.</text>
</comment>
<organism evidence="1 2">
    <name type="scientific">Mytilus edulis</name>
    <name type="common">Blue mussel</name>
    <dbReference type="NCBI Taxonomy" id="6550"/>
    <lineage>
        <taxon>Eukaryota</taxon>
        <taxon>Metazoa</taxon>
        <taxon>Spiralia</taxon>
        <taxon>Lophotrochozoa</taxon>
        <taxon>Mollusca</taxon>
        <taxon>Bivalvia</taxon>
        <taxon>Autobranchia</taxon>
        <taxon>Pteriomorphia</taxon>
        <taxon>Mytilida</taxon>
        <taxon>Mytiloidea</taxon>
        <taxon>Mytilidae</taxon>
        <taxon>Mytilinae</taxon>
        <taxon>Mytilus</taxon>
    </lineage>
</organism>
<dbReference type="Proteomes" id="UP000683360">
    <property type="component" value="Unassembled WGS sequence"/>
</dbReference>
<accession>A0A8S3TKN4</accession>
<dbReference type="EMBL" id="CAJPWZ010002225">
    <property type="protein sequence ID" value="CAG2234159.1"/>
    <property type="molecule type" value="Genomic_DNA"/>
</dbReference>
<evidence type="ECO:0008006" key="3">
    <source>
        <dbReference type="Google" id="ProtNLM"/>
    </source>
</evidence>
<reference evidence="1" key="1">
    <citation type="submission" date="2021-03" db="EMBL/GenBank/DDBJ databases">
        <authorList>
            <person name="Bekaert M."/>
        </authorList>
    </citation>
    <scope>NUCLEOTIDE SEQUENCE</scope>
</reference>
<evidence type="ECO:0000313" key="2">
    <source>
        <dbReference type="Proteomes" id="UP000683360"/>
    </source>
</evidence>
<dbReference type="AlphaFoldDB" id="A0A8S3TKN4"/>
<keyword evidence="2" id="KW-1185">Reference proteome</keyword>